<dbReference type="InterPro" id="IPR016896">
    <property type="entry name" value="DUF2860"/>
</dbReference>
<dbReference type="OrthoDB" id="6199337at2"/>
<evidence type="ECO:0000313" key="2">
    <source>
        <dbReference type="EMBL" id="PSW15785.1"/>
    </source>
</evidence>
<protein>
    <recommendedName>
        <fullName evidence="4">DUF2860 domain-containing protein</fullName>
    </recommendedName>
</protein>
<dbReference type="EMBL" id="PYMB01000001">
    <property type="protein sequence ID" value="PSW15785.1"/>
    <property type="molecule type" value="Genomic_DNA"/>
</dbReference>
<evidence type="ECO:0000313" key="3">
    <source>
        <dbReference type="Proteomes" id="UP000241346"/>
    </source>
</evidence>
<dbReference type="AlphaFoldDB" id="A0A2T3NJU5"/>
<evidence type="ECO:0000256" key="1">
    <source>
        <dbReference type="SAM" id="SignalP"/>
    </source>
</evidence>
<dbReference type="PIRSF" id="PIRSF028696">
    <property type="entry name" value="UCP028696"/>
    <property type="match status" value="1"/>
</dbReference>
<evidence type="ECO:0008006" key="4">
    <source>
        <dbReference type="Google" id="ProtNLM"/>
    </source>
</evidence>
<comment type="caution">
    <text evidence="2">The sequence shown here is derived from an EMBL/GenBank/DDBJ whole genome shotgun (WGS) entry which is preliminary data.</text>
</comment>
<reference evidence="2 3" key="1">
    <citation type="submission" date="2018-03" db="EMBL/GenBank/DDBJ databases">
        <title>Whole genome sequencing of Histamine producing bacteria.</title>
        <authorList>
            <person name="Butler K."/>
        </authorList>
    </citation>
    <scope>NUCLEOTIDE SEQUENCE [LARGE SCALE GENOMIC DNA]</scope>
    <source>
        <strain evidence="2 3">DSM 19138</strain>
    </source>
</reference>
<keyword evidence="1" id="KW-0732">Signal</keyword>
<name>A0A2T3NJU5_9GAMM</name>
<organism evidence="2 3">
    <name type="scientific">Photobacterium rosenbergii</name>
    <dbReference type="NCBI Taxonomy" id="294936"/>
    <lineage>
        <taxon>Bacteria</taxon>
        <taxon>Pseudomonadati</taxon>
        <taxon>Pseudomonadota</taxon>
        <taxon>Gammaproteobacteria</taxon>
        <taxon>Vibrionales</taxon>
        <taxon>Vibrionaceae</taxon>
        <taxon>Photobacterium</taxon>
    </lineage>
</organism>
<proteinExistence type="predicted"/>
<accession>A0A2T3NJU5</accession>
<dbReference type="Pfam" id="PF11059">
    <property type="entry name" value="DUF2860"/>
    <property type="match status" value="1"/>
</dbReference>
<feature type="signal peptide" evidence="1">
    <location>
        <begin position="1"/>
        <end position="20"/>
    </location>
</feature>
<sequence length="344" mass="38003">MFKLTLFAASIVIVSSQAYADRLLPTPKRPGLSGNVGFGAAFFDVESNFIAGNRFVDLDNETTRSLSEGPSSDSTFSPDIQLDLRYTFDNNRTQIFFGNALTDLVRLDFSQQLGIRHYHSRFGTLSAGYVFSAVPTEVWTDPFEAGSERSRTDRDSNGFKLAFDDIAGVPVGVNYTFRKIDIDNEASGTALLRDGELSPADIALLDREGDLHRLEIIGLYEISHKHKVAPQLTYSNLDADGGAASSDVYNGQLSYLYTRDNLSWVATAFVAQRNYDKANPIYNEKPDTTGVGISTSLLAHDIIPYKNWSILAGLSWIHGDSDIEFYDSEILAGNLSVIYFINPN</sequence>
<gene>
    <name evidence="2" type="ORF">C9J01_01855</name>
</gene>
<dbReference type="SUPFAM" id="SSF56935">
    <property type="entry name" value="Porins"/>
    <property type="match status" value="1"/>
</dbReference>
<dbReference type="RefSeq" id="WP_107296403.1">
    <property type="nucleotide sequence ID" value="NZ_PYMB01000001.1"/>
</dbReference>
<feature type="chain" id="PRO_5015430670" description="DUF2860 domain-containing protein" evidence="1">
    <location>
        <begin position="21"/>
        <end position="344"/>
    </location>
</feature>
<dbReference type="Proteomes" id="UP000241346">
    <property type="component" value="Unassembled WGS sequence"/>
</dbReference>